<evidence type="ECO:0000313" key="7">
    <source>
        <dbReference type="Proteomes" id="UP000198611"/>
    </source>
</evidence>
<dbReference type="Pfam" id="PF00393">
    <property type="entry name" value="6PGD"/>
    <property type="match status" value="1"/>
</dbReference>
<dbReference type="InterPro" id="IPR036291">
    <property type="entry name" value="NAD(P)-bd_dom_sf"/>
</dbReference>
<proteinExistence type="inferred from homology"/>
<dbReference type="UniPathway" id="UPA00115"/>
<dbReference type="NCBIfam" id="NF007161">
    <property type="entry name" value="PRK09599.1"/>
    <property type="match status" value="1"/>
</dbReference>
<dbReference type="GO" id="GO:0050661">
    <property type="term" value="F:NADP binding"/>
    <property type="evidence" value="ECO:0007669"/>
    <property type="project" value="InterPro"/>
</dbReference>
<comment type="similarity">
    <text evidence="2">Belongs to the 6-phosphogluconate dehydrogenase family.</text>
</comment>
<dbReference type="NCBIfam" id="TIGR00872">
    <property type="entry name" value="gnd_rel"/>
    <property type="match status" value="1"/>
</dbReference>
<dbReference type="EMBL" id="FOMJ01000001">
    <property type="protein sequence ID" value="SFD01975.1"/>
    <property type="molecule type" value="Genomic_DNA"/>
</dbReference>
<accession>A0A1I1NWY9</accession>
<dbReference type="GO" id="GO:0004616">
    <property type="term" value="F:phosphogluconate dehydrogenase (decarboxylating) activity"/>
    <property type="evidence" value="ECO:0007669"/>
    <property type="project" value="InterPro"/>
</dbReference>
<dbReference type="Gene3D" id="1.10.1040.10">
    <property type="entry name" value="N-(1-d-carboxylethyl)-l-norvaline Dehydrogenase, domain 2"/>
    <property type="match status" value="1"/>
</dbReference>
<comment type="pathway">
    <text evidence="1">Carbohydrate degradation; pentose phosphate pathway.</text>
</comment>
<evidence type="ECO:0000256" key="2">
    <source>
        <dbReference type="ARBA" id="ARBA00008419"/>
    </source>
</evidence>
<dbReference type="InterPro" id="IPR004849">
    <property type="entry name" value="6DGDH_YqeC"/>
</dbReference>
<evidence type="ECO:0000256" key="4">
    <source>
        <dbReference type="ARBA" id="ARBA00023064"/>
    </source>
</evidence>
<keyword evidence="4" id="KW-0311">Gluconate utilization</keyword>
<gene>
    <name evidence="6" type="ORF">SAMN05660831_00473</name>
</gene>
<dbReference type="InterPro" id="IPR006115">
    <property type="entry name" value="6PGDH_NADP-bd"/>
</dbReference>
<dbReference type="GO" id="GO:0019521">
    <property type="term" value="P:D-gluconate metabolic process"/>
    <property type="evidence" value="ECO:0007669"/>
    <property type="project" value="UniProtKB-KW"/>
</dbReference>
<dbReference type="InterPro" id="IPR006183">
    <property type="entry name" value="Pgluconate_DH"/>
</dbReference>
<dbReference type="PANTHER" id="PTHR11811">
    <property type="entry name" value="6-PHOSPHOGLUCONATE DEHYDROGENASE"/>
    <property type="match status" value="1"/>
</dbReference>
<sequence length="307" mass="32950">MRLAMLGLGRMGGNMARRLAAGGIEVVGWNRSRETADALAAEWDRISAAGTMAEAVEALTPPRVVWSMLPAGEATEAALMELTRHLEPGDIVVDGGNADYRESLDHGRLLGDSGIEFIDAGVSGGVWGREEGYCLMVGGTEAAVGRLEPALRVLAPAPDRGWARVGPVGAGHFTKMVHNGVEYGMMQAFAEGFDLLERKEAFAIDPGQVAELWRHGSVVRSWLLDLMADFLGEDARLDDIAPWVADSGEGRWTVREAVDSGVPAPVLTAALYARFQSQDERGYQARLLARLRQAFGGHAVRQGGEAE</sequence>
<dbReference type="STRING" id="1123397.SAMN05660831_00473"/>
<evidence type="ECO:0000259" key="5">
    <source>
        <dbReference type="SMART" id="SM01350"/>
    </source>
</evidence>
<protein>
    <submittedName>
        <fullName evidence="6">6-phosphogluconate dehydrogenase (Decarboxylating)</fullName>
    </submittedName>
</protein>
<evidence type="ECO:0000313" key="6">
    <source>
        <dbReference type="EMBL" id="SFD01975.1"/>
    </source>
</evidence>
<dbReference type="InterPro" id="IPR008927">
    <property type="entry name" value="6-PGluconate_DH-like_C_sf"/>
</dbReference>
<evidence type="ECO:0000256" key="1">
    <source>
        <dbReference type="ARBA" id="ARBA00004959"/>
    </source>
</evidence>
<dbReference type="SMART" id="SM01350">
    <property type="entry name" value="6PGD"/>
    <property type="match status" value="1"/>
</dbReference>
<dbReference type="SUPFAM" id="SSF48179">
    <property type="entry name" value="6-phosphogluconate dehydrogenase C-terminal domain-like"/>
    <property type="match status" value="1"/>
</dbReference>
<dbReference type="Gene3D" id="3.40.50.720">
    <property type="entry name" value="NAD(P)-binding Rossmann-like Domain"/>
    <property type="match status" value="1"/>
</dbReference>
<dbReference type="Pfam" id="PF03446">
    <property type="entry name" value="NAD_binding_2"/>
    <property type="match status" value="1"/>
</dbReference>
<feature type="domain" description="6-phosphogluconate dehydrogenase C-terminal" evidence="5">
    <location>
        <begin position="171"/>
        <end position="306"/>
    </location>
</feature>
<evidence type="ECO:0000256" key="3">
    <source>
        <dbReference type="ARBA" id="ARBA00023002"/>
    </source>
</evidence>
<dbReference type="PRINTS" id="PR00076">
    <property type="entry name" value="6PGDHDRGNASE"/>
</dbReference>
<keyword evidence="7" id="KW-1185">Reference proteome</keyword>
<organism evidence="6 7">
    <name type="scientific">Thiohalospira halophila DSM 15071</name>
    <dbReference type="NCBI Taxonomy" id="1123397"/>
    <lineage>
        <taxon>Bacteria</taxon>
        <taxon>Pseudomonadati</taxon>
        <taxon>Pseudomonadota</taxon>
        <taxon>Gammaproteobacteria</taxon>
        <taxon>Thiohalospirales</taxon>
        <taxon>Thiohalospiraceae</taxon>
        <taxon>Thiohalospira</taxon>
    </lineage>
</organism>
<dbReference type="GO" id="GO:0006098">
    <property type="term" value="P:pentose-phosphate shunt"/>
    <property type="evidence" value="ECO:0007669"/>
    <property type="project" value="UniProtKB-UniPathway"/>
</dbReference>
<dbReference type="InterPro" id="IPR013328">
    <property type="entry name" value="6PGD_dom2"/>
</dbReference>
<name>A0A1I1NWY9_9GAMM</name>
<reference evidence="6 7" key="1">
    <citation type="submission" date="2016-10" db="EMBL/GenBank/DDBJ databases">
        <authorList>
            <person name="de Groot N.N."/>
        </authorList>
    </citation>
    <scope>NUCLEOTIDE SEQUENCE [LARGE SCALE GENOMIC DNA]</scope>
    <source>
        <strain evidence="6 7">HL3</strain>
    </source>
</reference>
<keyword evidence="3" id="KW-0560">Oxidoreductase</keyword>
<dbReference type="InterPro" id="IPR006114">
    <property type="entry name" value="6PGDH_C"/>
</dbReference>
<dbReference type="PROSITE" id="PS00895">
    <property type="entry name" value="3_HYDROXYISOBUT_DH"/>
    <property type="match status" value="1"/>
</dbReference>
<dbReference type="SUPFAM" id="SSF51735">
    <property type="entry name" value="NAD(P)-binding Rossmann-fold domains"/>
    <property type="match status" value="1"/>
</dbReference>
<dbReference type="Proteomes" id="UP000198611">
    <property type="component" value="Unassembled WGS sequence"/>
</dbReference>
<dbReference type="AlphaFoldDB" id="A0A1I1NWY9"/>
<dbReference type="InterPro" id="IPR002204">
    <property type="entry name" value="3-OH-isobutyrate_DH-rel_CS"/>
</dbReference>
<dbReference type="GO" id="GO:0016054">
    <property type="term" value="P:organic acid catabolic process"/>
    <property type="evidence" value="ECO:0007669"/>
    <property type="project" value="UniProtKB-ARBA"/>
</dbReference>